<dbReference type="AlphaFoldDB" id="A0A8E2ANC6"/>
<feature type="transmembrane region" description="Helical" evidence="2">
    <location>
        <begin position="159"/>
        <end position="182"/>
    </location>
</feature>
<accession>A0A8E2ANC6</accession>
<reference evidence="3 4" key="1">
    <citation type="submission" date="2016-07" db="EMBL/GenBank/DDBJ databases">
        <title>Draft genome of the white-rot fungus Obba rivulosa 3A-2.</title>
        <authorList>
            <consortium name="DOE Joint Genome Institute"/>
            <person name="Miettinen O."/>
            <person name="Riley R."/>
            <person name="Acob R."/>
            <person name="Barry K."/>
            <person name="Cullen D."/>
            <person name="De Vries R."/>
            <person name="Hainaut M."/>
            <person name="Hatakka A."/>
            <person name="Henrissat B."/>
            <person name="Hilden K."/>
            <person name="Kuo R."/>
            <person name="Labutti K."/>
            <person name="Lipzen A."/>
            <person name="Makela M.R."/>
            <person name="Sandor L."/>
            <person name="Spatafora J.W."/>
            <person name="Grigoriev I.V."/>
            <person name="Hibbett D.S."/>
        </authorList>
    </citation>
    <scope>NUCLEOTIDE SEQUENCE [LARGE SCALE GENOMIC DNA]</scope>
    <source>
        <strain evidence="3 4">3A-2</strain>
    </source>
</reference>
<dbReference type="Proteomes" id="UP000250043">
    <property type="component" value="Unassembled WGS sequence"/>
</dbReference>
<feature type="region of interest" description="Disordered" evidence="1">
    <location>
        <begin position="186"/>
        <end position="250"/>
    </location>
</feature>
<protein>
    <submittedName>
        <fullName evidence="3">Uncharacterized protein</fullName>
    </submittedName>
</protein>
<keyword evidence="2" id="KW-0472">Membrane</keyword>
<evidence type="ECO:0000256" key="2">
    <source>
        <dbReference type="SAM" id="Phobius"/>
    </source>
</evidence>
<feature type="compositionally biased region" description="Polar residues" evidence="1">
    <location>
        <begin position="221"/>
        <end position="237"/>
    </location>
</feature>
<keyword evidence="2" id="KW-0812">Transmembrane</keyword>
<evidence type="ECO:0000256" key="1">
    <source>
        <dbReference type="SAM" id="MobiDB-lite"/>
    </source>
</evidence>
<feature type="compositionally biased region" description="Basic residues" evidence="1">
    <location>
        <begin position="241"/>
        <end position="250"/>
    </location>
</feature>
<feature type="transmembrane region" description="Helical" evidence="2">
    <location>
        <begin position="126"/>
        <end position="147"/>
    </location>
</feature>
<evidence type="ECO:0000313" key="4">
    <source>
        <dbReference type="Proteomes" id="UP000250043"/>
    </source>
</evidence>
<dbReference type="InterPro" id="IPR021013">
    <property type="entry name" value="ATPase_Vma12"/>
</dbReference>
<dbReference type="OrthoDB" id="3193718at2759"/>
<sequence>MSDVNVSLEPHLLETLRPLPPLLPEPLASQLNSVLAIPAPLQTQGGSDSKRLIPYSLLLSISRWSHSPSGQEALETCEPPLSPTQYSVVALLAGTLTSPERSFPAPALNNSHEVARSKELGDRRAITALLNALLSIIGSGIATWWAADRLQWRAEWRVLLALFVATVVAISEAALYCIWSFYRSSENGGRRKPTRAALQTSPSPSSSSPDTSGVRDGPQWTAPSDTITGRKWSAQQEVRQRRTKSRTAVE</sequence>
<organism evidence="3 4">
    <name type="scientific">Obba rivulosa</name>
    <dbReference type="NCBI Taxonomy" id="1052685"/>
    <lineage>
        <taxon>Eukaryota</taxon>
        <taxon>Fungi</taxon>
        <taxon>Dikarya</taxon>
        <taxon>Basidiomycota</taxon>
        <taxon>Agaricomycotina</taxon>
        <taxon>Agaricomycetes</taxon>
        <taxon>Polyporales</taxon>
        <taxon>Gelatoporiaceae</taxon>
        <taxon>Obba</taxon>
    </lineage>
</organism>
<name>A0A8E2ANC6_9APHY</name>
<dbReference type="GO" id="GO:0070072">
    <property type="term" value="P:vacuolar proton-transporting V-type ATPase complex assembly"/>
    <property type="evidence" value="ECO:0007669"/>
    <property type="project" value="InterPro"/>
</dbReference>
<keyword evidence="2" id="KW-1133">Transmembrane helix</keyword>
<proteinExistence type="predicted"/>
<dbReference type="EMBL" id="KV722487">
    <property type="protein sequence ID" value="OCH87383.1"/>
    <property type="molecule type" value="Genomic_DNA"/>
</dbReference>
<gene>
    <name evidence="3" type="ORF">OBBRIDRAFT_796263</name>
</gene>
<dbReference type="Pfam" id="PF11712">
    <property type="entry name" value="Vma12"/>
    <property type="match status" value="1"/>
</dbReference>
<evidence type="ECO:0000313" key="3">
    <source>
        <dbReference type="EMBL" id="OCH87383.1"/>
    </source>
</evidence>
<keyword evidence="4" id="KW-1185">Reference proteome</keyword>